<dbReference type="SMART" id="SM00823">
    <property type="entry name" value="PKS_PP"/>
    <property type="match status" value="1"/>
</dbReference>
<dbReference type="EMBL" id="VIGI01000010">
    <property type="protein sequence ID" value="KAB8295043.1"/>
    <property type="molecule type" value="Genomic_DNA"/>
</dbReference>
<dbReference type="SUPFAM" id="SSF56801">
    <property type="entry name" value="Acetyl-CoA synthetase-like"/>
    <property type="match status" value="1"/>
</dbReference>
<organism evidence="5 6">
    <name type="scientific">Monilinia laxa</name>
    <name type="common">Brown rot fungus</name>
    <name type="synonym">Sclerotinia laxa</name>
    <dbReference type="NCBI Taxonomy" id="61186"/>
    <lineage>
        <taxon>Eukaryota</taxon>
        <taxon>Fungi</taxon>
        <taxon>Dikarya</taxon>
        <taxon>Ascomycota</taxon>
        <taxon>Pezizomycotina</taxon>
        <taxon>Leotiomycetes</taxon>
        <taxon>Helotiales</taxon>
        <taxon>Sclerotiniaceae</taxon>
        <taxon>Monilinia</taxon>
    </lineage>
</organism>
<dbReference type="Pfam" id="PF07993">
    <property type="entry name" value="NAD_binding_4"/>
    <property type="match status" value="1"/>
</dbReference>
<dbReference type="PANTHER" id="PTHR43439">
    <property type="entry name" value="PHENYLACETATE-COENZYME A LIGASE"/>
    <property type="match status" value="1"/>
</dbReference>
<dbReference type="Gene3D" id="3.40.50.720">
    <property type="entry name" value="NAD(P)-binding Rossmann-like Domain"/>
    <property type="match status" value="1"/>
</dbReference>
<sequence length="564" mass="63519">MNNHIINTTECCFEARGFEVVHIWFNSRVDSKKPEEKKYVASFWIEEKLGTGENFQCIAYIGPHDLRYILLTIAAIKTGHKWDYFDFSTEFGAEMRHYSDELYEIVIVRDPSIEAYQGVFYTFPGLSEYKTRDLFSKHPTKDNLWRHKGRSDDIIVYSSGEKFNPISMESHLGSYPEVKAAVGNGDKKFQPALLIETVEAEKSKEAILDNYGLQYKVRMQNLPPTHGLYEEKYTGNTTNGHTMNGHATNENDHNPGGTNDDLQDITIQALESLQGFEEISPTENWFELGMDSLGVISLARALNVALRSHNPPQKSVSDSMIYAYPSPEKLASALSGAGKGKNESQDEMKKEYERYSFDLPIVARPFTPIRGSKVFLFTGSTGYLGSYILNSLLEEDETCKIYCLNRGEDSEERQRSSSSSKGLPADFKRVELLSMATGTEEPWLGMKIVQYKMLLDEVTHIIHNAWHVGFIVSLEPLGATHIRRVRQLIDFPAHSRHGCSIHFISSISSVGNWDIACNFPQRRVPEASFGDWPIPQGSGYGQAKYVAERVLATASSVADIPVSI</sequence>
<dbReference type="Gene3D" id="1.10.1200.10">
    <property type="entry name" value="ACP-like"/>
    <property type="match status" value="1"/>
</dbReference>
<dbReference type="Pfam" id="PF00550">
    <property type="entry name" value="PP-binding"/>
    <property type="match status" value="1"/>
</dbReference>
<evidence type="ECO:0000313" key="6">
    <source>
        <dbReference type="Proteomes" id="UP000326757"/>
    </source>
</evidence>
<reference evidence="5 6" key="1">
    <citation type="submission" date="2019-06" db="EMBL/GenBank/DDBJ databases">
        <title>Genome Sequence of the Brown Rot Fungal Pathogen Monilinia laxa.</title>
        <authorList>
            <person name="De Miccolis Angelini R.M."/>
            <person name="Landi L."/>
            <person name="Abate D."/>
            <person name="Pollastro S."/>
            <person name="Romanazzi G."/>
            <person name="Faretra F."/>
        </authorList>
    </citation>
    <scope>NUCLEOTIDE SEQUENCE [LARGE SCALE GENOMIC DNA]</scope>
    <source>
        <strain evidence="5 6">Mlax316</strain>
    </source>
</reference>
<dbReference type="PANTHER" id="PTHR43439:SF2">
    <property type="entry name" value="ENZYME, PUTATIVE (JCVI)-RELATED"/>
    <property type="match status" value="1"/>
</dbReference>
<keyword evidence="6" id="KW-1185">Reference proteome</keyword>
<dbReference type="InterPro" id="IPR036291">
    <property type="entry name" value="NAD(P)-bd_dom_sf"/>
</dbReference>
<evidence type="ECO:0000313" key="5">
    <source>
        <dbReference type="EMBL" id="KAB8295043.1"/>
    </source>
</evidence>
<gene>
    <name evidence="5" type="ORF">EYC80_006986</name>
</gene>
<name>A0A5N6JZU2_MONLA</name>
<evidence type="ECO:0000256" key="2">
    <source>
        <dbReference type="ARBA" id="ARBA00022553"/>
    </source>
</evidence>
<keyword evidence="1" id="KW-0596">Phosphopantetheine</keyword>
<dbReference type="SUPFAM" id="SSF51735">
    <property type="entry name" value="NAD(P)-binding Rossmann-fold domains"/>
    <property type="match status" value="1"/>
</dbReference>
<feature type="domain" description="Carrier" evidence="4">
    <location>
        <begin position="257"/>
        <end position="338"/>
    </location>
</feature>
<comment type="caution">
    <text evidence="5">The sequence shown here is derived from an EMBL/GenBank/DDBJ whole genome shotgun (WGS) entry which is preliminary data.</text>
</comment>
<dbReference type="Proteomes" id="UP000326757">
    <property type="component" value="Unassembled WGS sequence"/>
</dbReference>
<dbReference type="InterPro" id="IPR036736">
    <property type="entry name" value="ACP-like_sf"/>
</dbReference>
<dbReference type="Pfam" id="PF23562">
    <property type="entry name" value="AMP-binding_C_3"/>
    <property type="match status" value="1"/>
</dbReference>
<proteinExistence type="predicted"/>
<dbReference type="InterPro" id="IPR013120">
    <property type="entry name" value="FAR_NAD-bd"/>
</dbReference>
<evidence type="ECO:0000256" key="3">
    <source>
        <dbReference type="SAM" id="MobiDB-lite"/>
    </source>
</evidence>
<protein>
    <recommendedName>
        <fullName evidence="4">Carrier domain-containing protein</fullName>
    </recommendedName>
</protein>
<dbReference type="OrthoDB" id="429813at2759"/>
<keyword evidence="2" id="KW-0597">Phosphoprotein</keyword>
<evidence type="ECO:0000256" key="1">
    <source>
        <dbReference type="ARBA" id="ARBA00022450"/>
    </source>
</evidence>
<evidence type="ECO:0000259" key="4">
    <source>
        <dbReference type="PROSITE" id="PS50075"/>
    </source>
</evidence>
<dbReference type="InterPro" id="IPR009081">
    <property type="entry name" value="PP-bd_ACP"/>
</dbReference>
<dbReference type="SUPFAM" id="SSF47336">
    <property type="entry name" value="ACP-like"/>
    <property type="match status" value="1"/>
</dbReference>
<dbReference type="InterPro" id="IPR020806">
    <property type="entry name" value="PKS_PP-bd"/>
</dbReference>
<dbReference type="PROSITE" id="PS50075">
    <property type="entry name" value="CARRIER"/>
    <property type="match status" value="1"/>
</dbReference>
<dbReference type="GO" id="GO:0031177">
    <property type="term" value="F:phosphopantetheine binding"/>
    <property type="evidence" value="ECO:0007669"/>
    <property type="project" value="InterPro"/>
</dbReference>
<feature type="compositionally biased region" description="Low complexity" evidence="3">
    <location>
        <begin position="236"/>
        <end position="248"/>
    </location>
</feature>
<dbReference type="InterPro" id="IPR051414">
    <property type="entry name" value="Adenylate-forming_Reductase"/>
</dbReference>
<feature type="region of interest" description="Disordered" evidence="3">
    <location>
        <begin position="236"/>
        <end position="262"/>
    </location>
</feature>
<dbReference type="AlphaFoldDB" id="A0A5N6JZU2"/>
<accession>A0A5N6JZU2</accession>